<accession>A0A8J7DBT5</accession>
<keyword evidence="4" id="KW-1185">Reference proteome</keyword>
<feature type="signal peptide" evidence="2">
    <location>
        <begin position="1"/>
        <end position="40"/>
    </location>
</feature>
<evidence type="ECO:0000313" key="4">
    <source>
        <dbReference type="Proteomes" id="UP000636505"/>
    </source>
</evidence>
<dbReference type="Pfam" id="PF13181">
    <property type="entry name" value="TPR_8"/>
    <property type="match status" value="1"/>
</dbReference>
<dbReference type="EMBL" id="JADEXG010000010">
    <property type="protein sequence ID" value="MBE9076868.1"/>
    <property type="molecule type" value="Genomic_DNA"/>
</dbReference>
<dbReference type="SUPFAM" id="SSF48452">
    <property type="entry name" value="TPR-like"/>
    <property type="match status" value="2"/>
</dbReference>
<dbReference type="SMART" id="SM00028">
    <property type="entry name" value="TPR"/>
    <property type="match status" value="3"/>
</dbReference>
<evidence type="ECO:0000256" key="2">
    <source>
        <dbReference type="SAM" id="SignalP"/>
    </source>
</evidence>
<feature type="chain" id="PRO_5035270518" description="Tetratricopeptide repeat protein" evidence="2">
    <location>
        <begin position="41"/>
        <end position="433"/>
    </location>
</feature>
<evidence type="ECO:0000313" key="3">
    <source>
        <dbReference type="EMBL" id="MBE9076868.1"/>
    </source>
</evidence>
<dbReference type="Proteomes" id="UP000636505">
    <property type="component" value="Unassembled WGS sequence"/>
</dbReference>
<comment type="caution">
    <text evidence="3">The sequence shown here is derived from an EMBL/GenBank/DDBJ whole genome shotgun (WGS) entry which is preliminary data.</text>
</comment>
<gene>
    <name evidence="3" type="ORF">IQ241_06095</name>
</gene>
<evidence type="ECO:0008006" key="5">
    <source>
        <dbReference type="Google" id="ProtNLM"/>
    </source>
</evidence>
<keyword evidence="2" id="KW-0732">Signal</keyword>
<proteinExistence type="predicted"/>
<dbReference type="Gene3D" id="1.25.40.10">
    <property type="entry name" value="Tetratricopeptide repeat domain"/>
    <property type="match status" value="1"/>
</dbReference>
<dbReference type="InterPro" id="IPR019734">
    <property type="entry name" value="TPR_rpt"/>
</dbReference>
<dbReference type="RefSeq" id="WP_193905531.1">
    <property type="nucleotide sequence ID" value="NZ_JADEXG010000010.1"/>
</dbReference>
<dbReference type="InterPro" id="IPR011990">
    <property type="entry name" value="TPR-like_helical_dom_sf"/>
</dbReference>
<dbReference type="AlphaFoldDB" id="A0A8J7DBT5"/>
<feature type="repeat" description="TPR" evidence="1">
    <location>
        <begin position="342"/>
        <end position="375"/>
    </location>
</feature>
<dbReference type="PROSITE" id="PS50005">
    <property type="entry name" value="TPR"/>
    <property type="match status" value="1"/>
</dbReference>
<protein>
    <recommendedName>
        <fullName evidence="5">Tetratricopeptide repeat protein</fullName>
    </recommendedName>
</protein>
<keyword evidence="1" id="KW-0802">TPR repeat</keyword>
<sequence length="433" mass="49378">MNIHFRLRHLDVRLRPVLRPLQAIACQAALLLTLAQPSLAQSIDPQLRQDFLSDPLTETPRDPLLPSPVVERPLSPLERSRLSQALDELNREAQQRLAVGQVDAAFEIWRRELRLRRALGRSAELAAISRVGPIAWQQERPVEVQLLTLRLREIVTAAQPGADEDRNEIDEDEDVLAPPLNEAQLETVAETFRVLRAVDDAIAAYEQLAQLAADRGDGLAQRRRLNILAQIHLDWFRFADAAEVYRRLLADARIQNSLEQQEFYLIQLVYSYQQGDSLTNAIRAQTDLLAVYQRQGRIAQYPPLELAIARNYRDLNRPNDAIAYYRAAYVAAQQLQQFSFASQVLQDLGQLYATQGQTEEALLAYNLLVKAEQQSYNTYGEMNAYDAIGQLQRSQGNSFEALQAFERGLVLANRLSYRQDYFTEQIEQVNQQL</sequence>
<organism evidence="3 4">
    <name type="scientific">Vasconcelosia minhoensis LEGE 07310</name>
    <dbReference type="NCBI Taxonomy" id="915328"/>
    <lineage>
        <taxon>Bacteria</taxon>
        <taxon>Bacillati</taxon>
        <taxon>Cyanobacteriota</taxon>
        <taxon>Cyanophyceae</taxon>
        <taxon>Nodosilineales</taxon>
        <taxon>Cymatolegaceae</taxon>
        <taxon>Vasconcelosia</taxon>
        <taxon>Vasconcelosia minhoensis</taxon>
    </lineage>
</organism>
<evidence type="ECO:0000256" key="1">
    <source>
        <dbReference type="PROSITE-ProRule" id="PRU00339"/>
    </source>
</evidence>
<reference evidence="3" key="1">
    <citation type="submission" date="2020-10" db="EMBL/GenBank/DDBJ databases">
        <authorList>
            <person name="Castelo-Branco R."/>
            <person name="Eusebio N."/>
            <person name="Adriana R."/>
            <person name="Vieira A."/>
            <person name="Brugerolle De Fraissinette N."/>
            <person name="Rezende De Castro R."/>
            <person name="Schneider M.P."/>
            <person name="Vasconcelos V."/>
            <person name="Leao P.N."/>
        </authorList>
    </citation>
    <scope>NUCLEOTIDE SEQUENCE</scope>
    <source>
        <strain evidence="3">LEGE 07310</strain>
    </source>
</reference>
<name>A0A8J7DBT5_9CYAN</name>